<protein>
    <submittedName>
        <fullName evidence="1">Uncharacterized protein</fullName>
    </submittedName>
</protein>
<name>A0A521CKM9_9BACL</name>
<proteinExistence type="predicted"/>
<keyword evidence="2" id="KW-1185">Reference proteome</keyword>
<gene>
    <name evidence="1" type="ORF">SAMN06264849_10449</name>
</gene>
<organism evidence="1 2">
    <name type="scientific">Melghirimyces algeriensis</name>
    <dbReference type="NCBI Taxonomy" id="910412"/>
    <lineage>
        <taxon>Bacteria</taxon>
        <taxon>Bacillati</taxon>
        <taxon>Bacillota</taxon>
        <taxon>Bacilli</taxon>
        <taxon>Bacillales</taxon>
        <taxon>Thermoactinomycetaceae</taxon>
        <taxon>Melghirimyces</taxon>
    </lineage>
</organism>
<evidence type="ECO:0000313" key="1">
    <source>
        <dbReference type="EMBL" id="SMO60023.1"/>
    </source>
</evidence>
<reference evidence="1 2" key="1">
    <citation type="submission" date="2017-05" db="EMBL/GenBank/DDBJ databases">
        <authorList>
            <person name="Varghese N."/>
            <person name="Submissions S."/>
        </authorList>
    </citation>
    <scope>NUCLEOTIDE SEQUENCE [LARGE SCALE GENOMIC DNA]</scope>
    <source>
        <strain evidence="1 2">DSM 45474</strain>
    </source>
</reference>
<dbReference type="AlphaFoldDB" id="A0A521CKM9"/>
<sequence length="37" mass="4315">MRFCVLAQTRLIGLYFLFENVLLYLDKMTKWEAGGSS</sequence>
<evidence type="ECO:0000313" key="2">
    <source>
        <dbReference type="Proteomes" id="UP000315636"/>
    </source>
</evidence>
<accession>A0A521CKM9</accession>
<dbReference type="EMBL" id="FXTI01000004">
    <property type="protein sequence ID" value="SMO60023.1"/>
    <property type="molecule type" value="Genomic_DNA"/>
</dbReference>
<dbReference type="Proteomes" id="UP000315636">
    <property type="component" value="Unassembled WGS sequence"/>
</dbReference>